<evidence type="ECO:0000256" key="9">
    <source>
        <dbReference type="SAM" id="MobiDB-lite"/>
    </source>
</evidence>
<name>A0AAV8FLD1_9POAL</name>
<evidence type="ECO:0000256" key="3">
    <source>
        <dbReference type="ARBA" id="ARBA00022723"/>
    </source>
</evidence>
<protein>
    <recommendedName>
        <fullName evidence="10">C2H2-type domain-containing protein</fullName>
    </recommendedName>
</protein>
<sequence length="328" mass="36163">MISYFVIESIKRGKREKGTAVSRGKLEEGFQASFSRSKKRTHEVPRFKNRPPKLQSLPFTPTLVRRPEGSPLDLNNLPEEYGKQGLEESSTTTAASTDTTIRFKKKNGGKDDNAKVYECRFCSLKFCKSQALGGHMNRHRQERETETLNRARQLVFGNEALGVPGSHISMRDGNIGGVQTIPISGFSQRSAMGGGDGAVRDQCISFRPVHARVQQQTMHPSHMQPFLYSSHSSTVNSAPYPSTYPSQPHGLSGDCFMGHVLPRTTQSQPTNRSFGNTTSSFTCYGNPIVHSFPPESVRAPSLVREANSGIQLGNLNCGCNYGHEAHKC</sequence>
<feature type="compositionally biased region" description="Basic residues" evidence="9">
    <location>
        <begin position="37"/>
        <end position="51"/>
    </location>
</feature>
<dbReference type="InterPro" id="IPR013087">
    <property type="entry name" value="Znf_C2H2_type"/>
</dbReference>
<keyword evidence="4 8" id="KW-0863">Zinc-finger</keyword>
<reference evidence="11" key="1">
    <citation type="submission" date="2022-08" db="EMBL/GenBank/DDBJ databases">
        <authorList>
            <person name="Marques A."/>
        </authorList>
    </citation>
    <scope>NUCLEOTIDE SEQUENCE</scope>
    <source>
        <strain evidence="11">RhyPub2mFocal</strain>
        <tissue evidence="11">Leaves</tissue>
    </source>
</reference>
<dbReference type="PANTHER" id="PTHR45730">
    <property type="entry name" value="ZINC FINGER PROTEIN JAGGED"/>
    <property type="match status" value="1"/>
</dbReference>
<organism evidence="11 12">
    <name type="scientific">Rhynchospora pubera</name>
    <dbReference type="NCBI Taxonomy" id="906938"/>
    <lineage>
        <taxon>Eukaryota</taxon>
        <taxon>Viridiplantae</taxon>
        <taxon>Streptophyta</taxon>
        <taxon>Embryophyta</taxon>
        <taxon>Tracheophyta</taxon>
        <taxon>Spermatophyta</taxon>
        <taxon>Magnoliopsida</taxon>
        <taxon>Liliopsida</taxon>
        <taxon>Poales</taxon>
        <taxon>Cyperaceae</taxon>
        <taxon>Cyperoideae</taxon>
        <taxon>Rhynchosporeae</taxon>
        <taxon>Rhynchospora</taxon>
    </lineage>
</organism>
<proteinExistence type="predicted"/>
<evidence type="ECO:0000256" key="1">
    <source>
        <dbReference type="ARBA" id="ARBA00004123"/>
    </source>
</evidence>
<dbReference type="GO" id="GO:0003700">
    <property type="term" value="F:DNA-binding transcription factor activity"/>
    <property type="evidence" value="ECO:0007669"/>
    <property type="project" value="InterPro"/>
</dbReference>
<evidence type="ECO:0000259" key="10">
    <source>
        <dbReference type="PROSITE" id="PS50157"/>
    </source>
</evidence>
<evidence type="ECO:0000256" key="8">
    <source>
        <dbReference type="PROSITE-ProRule" id="PRU00042"/>
    </source>
</evidence>
<keyword evidence="5" id="KW-0221">Differentiation</keyword>
<dbReference type="AlphaFoldDB" id="A0AAV8FLD1"/>
<evidence type="ECO:0000256" key="4">
    <source>
        <dbReference type="ARBA" id="ARBA00022771"/>
    </source>
</evidence>
<dbReference type="PANTHER" id="PTHR45730:SF32">
    <property type="entry name" value="ZINC FINGER PROTEIN JAGGED"/>
    <property type="match status" value="1"/>
</dbReference>
<dbReference type="GO" id="GO:0048443">
    <property type="term" value="P:stamen development"/>
    <property type="evidence" value="ECO:0007669"/>
    <property type="project" value="UniProtKB-ARBA"/>
</dbReference>
<keyword evidence="7" id="KW-0539">Nucleus</keyword>
<gene>
    <name evidence="11" type="ORF">LUZ62_045561</name>
</gene>
<dbReference type="InterPro" id="IPR045320">
    <property type="entry name" value="JAGGED/SL1-like"/>
</dbReference>
<accession>A0AAV8FLD1</accession>
<dbReference type="GO" id="GO:0008270">
    <property type="term" value="F:zinc ion binding"/>
    <property type="evidence" value="ECO:0007669"/>
    <property type="project" value="UniProtKB-KW"/>
</dbReference>
<dbReference type="GO" id="GO:0030154">
    <property type="term" value="P:cell differentiation"/>
    <property type="evidence" value="ECO:0007669"/>
    <property type="project" value="UniProtKB-KW"/>
</dbReference>
<evidence type="ECO:0000256" key="7">
    <source>
        <dbReference type="ARBA" id="ARBA00023242"/>
    </source>
</evidence>
<comment type="subcellular location">
    <subcellularLocation>
        <location evidence="1">Nucleus</location>
    </subcellularLocation>
</comment>
<evidence type="ECO:0000313" key="11">
    <source>
        <dbReference type="EMBL" id="KAJ4794315.1"/>
    </source>
</evidence>
<dbReference type="Gene3D" id="3.30.160.60">
    <property type="entry name" value="Classic Zinc Finger"/>
    <property type="match status" value="1"/>
</dbReference>
<comment type="caution">
    <text evidence="11">The sequence shown here is derived from an EMBL/GenBank/DDBJ whole genome shotgun (WGS) entry which is preliminary data.</text>
</comment>
<dbReference type="PROSITE" id="PS00028">
    <property type="entry name" value="ZINC_FINGER_C2H2_1"/>
    <property type="match status" value="1"/>
</dbReference>
<evidence type="ECO:0000256" key="6">
    <source>
        <dbReference type="ARBA" id="ARBA00022833"/>
    </source>
</evidence>
<feature type="region of interest" description="Disordered" evidence="9">
    <location>
        <begin position="37"/>
        <end position="97"/>
    </location>
</feature>
<keyword evidence="2" id="KW-0217">Developmental protein</keyword>
<dbReference type="PROSITE" id="PS50157">
    <property type="entry name" value="ZINC_FINGER_C2H2_2"/>
    <property type="match status" value="1"/>
</dbReference>
<dbReference type="FunFam" id="3.30.160.60:FF:002425">
    <property type="entry name" value="Zinc finger protein STAMENLESS 1"/>
    <property type="match status" value="1"/>
</dbReference>
<dbReference type="EMBL" id="JAMFTS010000002">
    <property type="protein sequence ID" value="KAJ4794315.1"/>
    <property type="molecule type" value="Genomic_DNA"/>
</dbReference>
<dbReference type="Proteomes" id="UP001140206">
    <property type="component" value="Chromosome 2"/>
</dbReference>
<evidence type="ECO:0000313" key="12">
    <source>
        <dbReference type="Proteomes" id="UP001140206"/>
    </source>
</evidence>
<keyword evidence="6" id="KW-0862">Zinc</keyword>
<keyword evidence="3" id="KW-0479">Metal-binding</keyword>
<dbReference type="GO" id="GO:0005634">
    <property type="term" value="C:nucleus"/>
    <property type="evidence" value="ECO:0007669"/>
    <property type="project" value="UniProtKB-SubCell"/>
</dbReference>
<dbReference type="InterPro" id="IPR036236">
    <property type="entry name" value="Znf_C2H2_sf"/>
</dbReference>
<evidence type="ECO:0000256" key="5">
    <source>
        <dbReference type="ARBA" id="ARBA00022782"/>
    </source>
</evidence>
<keyword evidence="12" id="KW-1185">Reference proteome</keyword>
<evidence type="ECO:0000256" key="2">
    <source>
        <dbReference type="ARBA" id="ARBA00022473"/>
    </source>
</evidence>
<dbReference type="SUPFAM" id="SSF57667">
    <property type="entry name" value="beta-beta-alpha zinc fingers"/>
    <property type="match status" value="1"/>
</dbReference>
<feature type="domain" description="C2H2-type" evidence="10">
    <location>
        <begin position="117"/>
        <end position="144"/>
    </location>
</feature>
<dbReference type="GO" id="GO:0048440">
    <property type="term" value="P:carpel development"/>
    <property type="evidence" value="ECO:0007669"/>
    <property type="project" value="UniProtKB-ARBA"/>
</dbReference>